<gene>
    <name evidence="2" type="ORF">COR50_14180</name>
</gene>
<evidence type="ECO:0000313" key="3">
    <source>
        <dbReference type="Proteomes" id="UP000220133"/>
    </source>
</evidence>
<dbReference type="InterPro" id="IPR010982">
    <property type="entry name" value="Lambda_DNA-bd_dom_sf"/>
</dbReference>
<dbReference type="SUPFAM" id="SSF47413">
    <property type="entry name" value="lambda repressor-like DNA-binding domains"/>
    <property type="match status" value="1"/>
</dbReference>
<accession>A0A291QW09</accession>
<dbReference type="InterPro" id="IPR001387">
    <property type="entry name" value="Cro/C1-type_HTH"/>
</dbReference>
<keyword evidence="3" id="KW-1185">Reference proteome</keyword>
<dbReference type="KEGG" id="cbae:COR50_14180"/>
<dbReference type="Pfam" id="PF01381">
    <property type="entry name" value="HTH_3"/>
    <property type="match status" value="1"/>
</dbReference>
<dbReference type="AlphaFoldDB" id="A0A291QW09"/>
<evidence type="ECO:0000313" key="2">
    <source>
        <dbReference type="EMBL" id="ATL48219.1"/>
    </source>
</evidence>
<evidence type="ECO:0000259" key="1">
    <source>
        <dbReference type="PROSITE" id="PS50943"/>
    </source>
</evidence>
<dbReference type="Gene3D" id="1.10.260.40">
    <property type="entry name" value="lambda repressor-like DNA-binding domains"/>
    <property type="match status" value="1"/>
</dbReference>
<dbReference type="Proteomes" id="UP000220133">
    <property type="component" value="Chromosome"/>
</dbReference>
<dbReference type="SMART" id="SM00530">
    <property type="entry name" value="HTH_XRE"/>
    <property type="match status" value="1"/>
</dbReference>
<sequence length="108" mass="12493">MTIESHIMLQRKQKNISRLGKRISTSVDIIGRYERDAMMPFIEVIIKIADILDISIDYLVGKTNLVLDQATLKRLEDINALAPDAKIYILEHIDMTIRDFKNKTAYSR</sequence>
<organism evidence="2 3">
    <name type="scientific">Chitinophaga caeni</name>
    <dbReference type="NCBI Taxonomy" id="2029983"/>
    <lineage>
        <taxon>Bacteria</taxon>
        <taxon>Pseudomonadati</taxon>
        <taxon>Bacteroidota</taxon>
        <taxon>Chitinophagia</taxon>
        <taxon>Chitinophagales</taxon>
        <taxon>Chitinophagaceae</taxon>
        <taxon>Chitinophaga</taxon>
    </lineage>
</organism>
<feature type="domain" description="HTH cro/C1-type" evidence="1">
    <location>
        <begin position="11"/>
        <end position="59"/>
    </location>
</feature>
<dbReference type="PROSITE" id="PS50943">
    <property type="entry name" value="HTH_CROC1"/>
    <property type="match status" value="1"/>
</dbReference>
<reference evidence="2 3" key="1">
    <citation type="submission" date="2017-10" db="EMBL/GenBank/DDBJ databases">
        <title>Paenichitinophaga pekingensis gen. nov., sp. nov., isolated from activated sludge.</title>
        <authorList>
            <person name="Jin D."/>
            <person name="Kong X."/>
            <person name="Deng Y."/>
            <person name="Bai Z."/>
        </authorList>
    </citation>
    <scope>NUCLEOTIDE SEQUENCE [LARGE SCALE GENOMIC DNA]</scope>
    <source>
        <strain evidence="2 3">13</strain>
    </source>
</reference>
<dbReference type="CDD" id="cd00093">
    <property type="entry name" value="HTH_XRE"/>
    <property type="match status" value="1"/>
</dbReference>
<dbReference type="EMBL" id="CP023777">
    <property type="protein sequence ID" value="ATL48219.1"/>
    <property type="molecule type" value="Genomic_DNA"/>
</dbReference>
<name>A0A291QW09_9BACT</name>
<protein>
    <submittedName>
        <fullName evidence="2">Transcriptional regulator</fullName>
    </submittedName>
</protein>
<dbReference type="GO" id="GO:0003677">
    <property type="term" value="F:DNA binding"/>
    <property type="evidence" value="ECO:0007669"/>
    <property type="project" value="InterPro"/>
</dbReference>
<proteinExistence type="predicted"/>